<dbReference type="SMR" id="A0A3L6SJ23"/>
<proteinExistence type="predicted"/>
<keyword evidence="4" id="KW-1185">Reference proteome</keyword>
<dbReference type="Gene3D" id="3.40.50.620">
    <property type="entry name" value="HUPs"/>
    <property type="match status" value="1"/>
</dbReference>
<dbReference type="OrthoDB" id="843225at2759"/>
<dbReference type="InterPro" id="IPR006015">
    <property type="entry name" value="Universal_stress_UspA"/>
</dbReference>
<dbReference type="CDD" id="cd23659">
    <property type="entry name" value="USP_At3g01520-like"/>
    <property type="match status" value="1"/>
</dbReference>
<reference evidence="4" key="1">
    <citation type="journal article" date="2019" name="Nat. Commun.">
        <title>The genome of broomcorn millet.</title>
        <authorList>
            <person name="Zou C."/>
            <person name="Miki D."/>
            <person name="Li D."/>
            <person name="Tang Q."/>
            <person name="Xiao L."/>
            <person name="Rajput S."/>
            <person name="Deng P."/>
            <person name="Jia W."/>
            <person name="Huang R."/>
            <person name="Zhang M."/>
            <person name="Sun Y."/>
            <person name="Hu J."/>
            <person name="Fu X."/>
            <person name="Schnable P.S."/>
            <person name="Li F."/>
            <person name="Zhang H."/>
            <person name="Feng B."/>
            <person name="Zhu X."/>
            <person name="Liu R."/>
            <person name="Schnable J.C."/>
            <person name="Zhu J.-K."/>
            <person name="Zhang H."/>
        </authorList>
    </citation>
    <scope>NUCLEOTIDE SEQUENCE [LARGE SCALE GENOMIC DNA]</scope>
</reference>
<evidence type="ECO:0000313" key="4">
    <source>
        <dbReference type="Proteomes" id="UP000275267"/>
    </source>
</evidence>
<dbReference type="EMBL" id="PQIB02000004">
    <property type="protein sequence ID" value="RLN21774.1"/>
    <property type="molecule type" value="Genomic_DNA"/>
</dbReference>
<accession>A0A3L6SJ23</accession>
<protein>
    <submittedName>
        <fullName evidence="3">Universal stress protein</fullName>
    </submittedName>
</protein>
<dbReference type="STRING" id="4540.A0A3L6SJ23"/>
<feature type="domain" description="UspA" evidence="2">
    <location>
        <begin position="116"/>
        <end position="264"/>
    </location>
</feature>
<comment type="caution">
    <text evidence="3">The sequence shown here is derived from an EMBL/GenBank/DDBJ whole genome shotgun (WGS) entry which is preliminary data.</text>
</comment>
<dbReference type="SUPFAM" id="SSF52402">
    <property type="entry name" value="Adenine nucleotide alpha hydrolases-like"/>
    <property type="match status" value="1"/>
</dbReference>
<dbReference type="Pfam" id="PF00582">
    <property type="entry name" value="Usp"/>
    <property type="match status" value="1"/>
</dbReference>
<evidence type="ECO:0000259" key="2">
    <source>
        <dbReference type="Pfam" id="PF00582"/>
    </source>
</evidence>
<gene>
    <name evidence="3" type="ORF">C2845_PM07G07810</name>
</gene>
<dbReference type="PRINTS" id="PR01438">
    <property type="entry name" value="UNVRSLSTRESS"/>
</dbReference>
<dbReference type="InterPro" id="IPR014729">
    <property type="entry name" value="Rossmann-like_a/b/a_fold"/>
</dbReference>
<feature type="region of interest" description="Disordered" evidence="1">
    <location>
        <begin position="27"/>
        <end position="59"/>
    </location>
</feature>
<dbReference type="Proteomes" id="UP000275267">
    <property type="component" value="Unassembled WGS sequence"/>
</dbReference>
<name>A0A3L6SJ23_PANMI</name>
<evidence type="ECO:0000313" key="3">
    <source>
        <dbReference type="EMBL" id="RLN21774.1"/>
    </source>
</evidence>
<evidence type="ECO:0000256" key="1">
    <source>
        <dbReference type="SAM" id="MobiDB-lite"/>
    </source>
</evidence>
<dbReference type="InterPro" id="IPR006016">
    <property type="entry name" value="UspA"/>
</dbReference>
<dbReference type="PANTHER" id="PTHR31964:SF125">
    <property type="entry name" value="OS05G0357525 PROTEIN"/>
    <property type="match status" value="1"/>
</dbReference>
<dbReference type="AlphaFoldDB" id="A0A3L6SJ23"/>
<organism evidence="3 4">
    <name type="scientific">Panicum miliaceum</name>
    <name type="common">Proso millet</name>
    <name type="synonym">Broomcorn millet</name>
    <dbReference type="NCBI Taxonomy" id="4540"/>
    <lineage>
        <taxon>Eukaryota</taxon>
        <taxon>Viridiplantae</taxon>
        <taxon>Streptophyta</taxon>
        <taxon>Embryophyta</taxon>
        <taxon>Tracheophyta</taxon>
        <taxon>Spermatophyta</taxon>
        <taxon>Magnoliopsida</taxon>
        <taxon>Liliopsida</taxon>
        <taxon>Poales</taxon>
        <taxon>Poaceae</taxon>
        <taxon>PACMAD clade</taxon>
        <taxon>Panicoideae</taxon>
        <taxon>Panicodae</taxon>
        <taxon>Paniceae</taxon>
        <taxon>Panicinae</taxon>
        <taxon>Panicum</taxon>
        <taxon>Panicum sect. Panicum</taxon>
    </lineage>
</organism>
<dbReference type="PANTHER" id="PTHR31964">
    <property type="entry name" value="ADENINE NUCLEOTIDE ALPHA HYDROLASES-LIKE SUPERFAMILY PROTEIN"/>
    <property type="match status" value="1"/>
</dbReference>
<feature type="compositionally biased region" description="Basic and acidic residues" evidence="1">
    <location>
        <begin position="33"/>
        <end position="43"/>
    </location>
</feature>
<sequence length="268" mass="28659">MAAAALDAAATCPRDCWKRLGRRRTQMGVLGSEKNRGGEDKPSGGRGHGRPNRSMARGGRSTPLFSYMLLIDSRVADQHRVFFNPFSRSPTTIRSEIFVLGPPVLHMASAAPPAGRRIVVAVDEGEESAHALAWCLANVVSPAGGDTLVLVHARRPRPVYAAMDSAGYMMTSDVLASVERHASAVSAAAVDKARRLCAEHPHVTVEALVESGDPRDVICDAADRVGADLLVMGSHGYGFIQRAFLGSVSNHCAQNCKCPVLIVKRPKE</sequence>